<dbReference type="AlphaFoldDB" id="A0A7W6FJ78"/>
<evidence type="ECO:0000313" key="2">
    <source>
        <dbReference type="EMBL" id="MBB3915156.1"/>
    </source>
</evidence>
<accession>A0A7W6FJ78</accession>
<feature type="region of interest" description="Disordered" evidence="1">
    <location>
        <begin position="334"/>
        <end position="358"/>
    </location>
</feature>
<organism evidence="2 3">
    <name type="scientific">Rhizobium fabae</name>
    <dbReference type="NCBI Taxonomy" id="573179"/>
    <lineage>
        <taxon>Bacteria</taxon>
        <taxon>Pseudomonadati</taxon>
        <taxon>Pseudomonadota</taxon>
        <taxon>Alphaproteobacteria</taxon>
        <taxon>Hyphomicrobiales</taxon>
        <taxon>Rhizobiaceae</taxon>
        <taxon>Rhizobium/Agrobacterium group</taxon>
        <taxon>Rhizobium</taxon>
    </lineage>
</organism>
<dbReference type="EMBL" id="JACIDG010000005">
    <property type="protein sequence ID" value="MBB3915156.1"/>
    <property type="molecule type" value="Genomic_DNA"/>
</dbReference>
<dbReference type="Proteomes" id="UP000545490">
    <property type="component" value="Unassembled WGS sequence"/>
</dbReference>
<proteinExistence type="predicted"/>
<name>A0A7W6FJ78_9HYPH</name>
<dbReference type="RefSeq" id="WP_183604856.1">
    <property type="nucleotide sequence ID" value="NZ_JACIDG010000005.1"/>
</dbReference>
<comment type="caution">
    <text evidence="2">The sequence shown here is derived from an EMBL/GenBank/DDBJ whole genome shotgun (WGS) entry which is preliminary data.</text>
</comment>
<reference evidence="2 3" key="1">
    <citation type="submission" date="2020-08" db="EMBL/GenBank/DDBJ databases">
        <title>Genomic Encyclopedia of Type Strains, Phase IV (KMG-IV): sequencing the most valuable type-strain genomes for metagenomic binning, comparative biology and taxonomic classification.</title>
        <authorList>
            <person name="Goeker M."/>
        </authorList>
    </citation>
    <scope>NUCLEOTIDE SEQUENCE [LARGE SCALE GENOMIC DNA]</scope>
    <source>
        <strain evidence="2 3">DSM 19331</strain>
    </source>
</reference>
<evidence type="ECO:0000313" key="3">
    <source>
        <dbReference type="Proteomes" id="UP000545490"/>
    </source>
</evidence>
<gene>
    <name evidence="2" type="ORF">GGQ65_002443</name>
</gene>
<evidence type="ECO:0000256" key="1">
    <source>
        <dbReference type="SAM" id="MobiDB-lite"/>
    </source>
</evidence>
<sequence>MGKALLKINRRSCIGHVARAASPNFASITRTDKRSMSEIRLYPGVENFAADSLWVEAAELMRYASYTEALLSYCEAMIARVPKLLPANKLFAQKQRYLISFLLICFYVQWLESRGAPPTLAFLQRSAPGSPRQIADFISGLRDRGLITATSLETDRRTQILKPSLELMQEIGHSPLAILRSSERFAPAPPLRPDEIARDEDLMARWLALSAERYAVKDDLFGPFPAIVRHSERDAGHLVFCAVMSAALSQRSAGAKVSGSLTYRALADRFDVSRQHISNILDEAAEKGWYRVSPGGELALMPDETLLQFETWVAGQMVHYRRLALVIAGKATGASTSGSEIGARSGALSDGRHRARQP</sequence>
<protein>
    <submittedName>
        <fullName evidence="2">Uncharacterized protein</fullName>
    </submittedName>
</protein>